<accession>A0A6S6YVZ2</accession>
<dbReference type="EMBL" id="CADIJX010000003">
    <property type="protein sequence ID" value="CAB3647936.1"/>
    <property type="molecule type" value="Genomic_DNA"/>
</dbReference>
<evidence type="ECO:0000313" key="3">
    <source>
        <dbReference type="EMBL" id="CAB3647936.1"/>
    </source>
</evidence>
<name>A0A6S6YVZ2_9BURK</name>
<keyword evidence="4" id="KW-1185">Reference proteome</keyword>
<evidence type="ECO:0000313" key="4">
    <source>
        <dbReference type="Proteomes" id="UP000494108"/>
    </source>
</evidence>
<organism evidence="3 4">
    <name type="scientific">Achromobacter pestifer</name>
    <dbReference type="NCBI Taxonomy" id="1353889"/>
    <lineage>
        <taxon>Bacteria</taxon>
        <taxon>Pseudomonadati</taxon>
        <taxon>Pseudomonadota</taxon>
        <taxon>Betaproteobacteria</taxon>
        <taxon>Burkholderiales</taxon>
        <taxon>Alcaligenaceae</taxon>
        <taxon>Achromobacter</taxon>
    </lineage>
</organism>
<protein>
    <recommendedName>
        <fullName evidence="5">Integrating conjugative element protein pill, pfgi-1</fullName>
    </recommendedName>
</protein>
<gene>
    <name evidence="3" type="ORF">LMG3431_02613</name>
</gene>
<feature type="chain" id="PRO_5028836825" description="Integrating conjugative element protein pill, pfgi-1" evidence="2">
    <location>
        <begin position="25"/>
        <end position="198"/>
    </location>
</feature>
<evidence type="ECO:0000256" key="1">
    <source>
        <dbReference type="SAM" id="MobiDB-lite"/>
    </source>
</evidence>
<dbReference type="PROSITE" id="PS51257">
    <property type="entry name" value="PROKAR_LIPOPROTEIN"/>
    <property type="match status" value="1"/>
</dbReference>
<dbReference type="NCBIfam" id="TIGR03748">
    <property type="entry name" value="conj_PilL"/>
    <property type="match status" value="1"/>
</dbReference>
<dbReference type="InterPro" id="IPR022260">
    <property type="entry name" value="Integr_conj_element_PilL"/>
</dbReference>
<feature type="region of interest" description="Disordered" evidence="1">
    <location>
        <begin position="166"/>
        <end position="198"/>
    </location>
</feature>
<reference evidence="3 4" key="1">
    <citation type="submission" date="2020-04" db="EMBL/GenBank/DDBJ databases">
        <authorList>
            <person name="De Canck E."/>
        </authorList>
    </citation>
    <scope>NUCLEOTIDE SEQUENCE [LARGE SCALE GENOMIC DNA]</scope>
    <source>
        <strain evidence="3 4">LMG 3431</strain>
    </source>
</reference>
<dbReference type="AlphaFoldDB" id="A0A6S6YVZ2"/>
<evidence type="ECO:0008006" key="5">
    <source>
        <dbReference type="Google" id="ProtNLM"/>
    </source>
</evidence>
<sequence>MRPIIRTHYRWAAGGLLAASTLIAGCVTAPSEPAPAIIEQATEEAPVTQPGLAEPDWIPVVRYGRYTLVELAPGSAQRDLLAQIIDVTMPDTSRADVGEALRYALLRSGYRLCDRADAAALYALPLPAAHLRLGPILLRDALLTLAGPAWDLQVDDTERQVCFARHDQRTPPADGVTPPAPESALGAEAFPIATEARP</sequence>
<dbReference type="RefSeq" id="WP_175174917.1">
    <property type="nucleotide sequence ID" value="NZ_CADIJX010000003.1"/>
</dbReference>
<keyword evidence="2" id="KW-0732">Signal</keyword>
<dbReference type="Proteomes" id="UP000494108">
    <property type="component" value="Unassembled WGS sequence"/>
</dbReference>
<feature type="signal peptide" evidence="2">
    <location>
        <begin position="1"/>
        <end position="24"/>
    </location>
</feature>
<evidence type="ECO:0000256" key="2">
    <source>
        <dbReference type="SAM" id="SignalP"/>
    </source>
</evidence>
<proteinExistence type="predicted"/>